<protein>
    <submittedName>
        <fullName evidence="3">Cullin protein neddylation domain</fullName>
    </submittedName>
</protein>
<feature type="domain" description="Cullin family profile" evidence="2">
    <location>
        <begin position="1"/>
        <end position="37"/>
    </location>
</feature>
<dbReference type="Gene3D" id="3.30.230.130">
    <property type="entry name" value="Cullin, Chain C, Domain 2"/>
    <property type="match status" value="1"/>
</dbReference>
<dbReference type="PANTHER" id="PTHR11932">
    <property type="entry name" value="CULLIN"/>
    <property type="match status" value="1"/>
</dbReference>
<dbReference type="InterPro" id="IPR059120">
    <property type="entry name" value="Cullin-like_AB"/>
</dbReference>
<gene>
    <name evidence="3" type="ORF">MUK42_15455</name>
</gene>
<evidence type="ECO:0000313" key="3">
    <source>
        <dbReference type="EMBL" id="URD72025.1"/>
    </source>
</evidence>
<reference evidence="3" key="1">
    <citation type="submission" date="2022-05" db="EMBL/GenBank/DDBJ databases">
        <title>The Musa troglodytarum L. genome provides insights into the mechanism of non-climacteric behaviour and enrichment of carotenoids.</title>
        <authorList>
            <person name="Wang J."/>
        </authorList>
    </citation>
    <scope>NUCLEOTIDE SEQUENCE</scope>
    <source>
        <tissue evidence="3">Leaf</tissue>
    </source>
</reference>
<dbReference type="SUPFAM" id="SSF75632">
    <property type="entry name" value="Cullin homology domain"/>
    <property type="match status" value="1"/>
</dbReference>
<accession>A0A9E7E7P8</accession>
<sequence length="72" mass="8051">MCILMLFNSADRLTYREIKQATQIPASDLKRCLQSLACVKGENVLSKEPMSKDIARVMLSTSMTNLQANSSR</sequence>
<name>A0A9E7E7P8_9LILI</name>
<dbReference type="Pfam" id="PF26557">
    <property type="entry name" value="Cullin_AB"/>
    <property type="match status" value="1"/>
</dbReference>
<dbReference type="OrthoDB" id="27073at2759"/>
<organism evidence="3 4">
    <name type="scientific">Musa troglodytarum</name>
    <name type="common">fe'i banana</name>
    <dbReference type="NCBI Taxonomy" id="320322"/>
    <lineage>
        <taxon>Eukaryota</taxon>
        <taxon>Viridiplantae</taxon>
        <taxon>Streptophyta</taxon>
        <taxon>Embryophyta</taxon>
        <taxon>Tracheophyta</taxon>
        <taxon>Spermatophyta</taxon>
        <taxon>Magnoliopsida</taxon>
        <taxon>Liliopsida</taxon>
        <taxon>Zingiberales</taxon>
        <taxon>Musaceae</taxon>
        <taxon>Musa</taxon>
    </lineage>
</organism>
<dbReference type="Proteomes" id="UP001055439">
    <property type="component" value="Chromosome 1"/>
</dbReference>
<evidence type="ECO:0000313" key="4">
    <source>
        <dbReference type="Proteomes" id="UP001055439"/>
    </source>
</evidence>
<dbReference type="EMBL" id="CP097502">
    <property type="protein sequence ID" value="URD72025.1"/>
    <property type="molecule type" value="Genomic_DNA"/>
</dbReference>
<dbReference type="GO" id="GO:0006511">
    <property type="term" value="P:ubiquitin-dependent protein catabolic process"/>
    <property type="evidence" value="ECO:0007669"/>
    <property type="project" value="InterPro"/>
</dbReference>
<dbReference type="InterPro" id="IPR036317">
    <property type="entry name" value="Cullin_homology_sf"/>
</dbReference>
<dbReference type="InterPro" id="IPR016158">
    <property type="entry name" value="Cullin_homology"/>
</dbReference>
<evidence type="ECO:0000256" key="1">
    <source>
        <dbReference type="PROSITE-ProRule" id="PRU00330"/>
    </source>
</evidence>
<proteinExistence type="inferred from homology"/>
<evidence type="ECO:0000259" key="2">
    <source>
        <dbReference type="PROSITE" id="PS50069"/>
    </source>
</evidence>
<keyword evidence="4" id="KW-1185">Reference proteome</keyword>
<dbReference type="GO" id="GO:0031625">
    <property type="term" value="F:ubiquitin protein ligase binding"/>
    <property type="evidence" value="ECO:0007669"/>
    <property type="project" value="InterPro"/>
</dbReference>
<dbReference type="AlphaFoldDB" id="A0A9E7E7P8"/>
<comment type="similarity">
    <text evidence="1">Belongs to the cullin family.</text>
</comment>
<dbReference type="InterPro" id="IPR045093">
    <property type="entry name" value="Cullin"/>
</dbReference>
<dbReference type="PROSITE" id="PS50069">
    <property type="entry name" value="CULLIN_2"/>
    <property type="match status" value="1"/>
</dbReference>